<keyword evidence="2" id="KW-1185">Reference proteome</keyword>
<dbReference type="EMBL" id="CM007896">
    <property type="protein sequence ID" value="OTG20481.1"/>
    <property type="molecule type" value="Genomic_DNA"/>
</dbReference>
<dbReference type="Proteomes" id="UP000215914">
    <property type="component" value="Chromosome 7"/>
</dbReference>
<gene>
    <name evidence="1" type="ORF">HannXRQ_Chr07g0193611</name>
</gene>
<reference evidence="2" key="1">
    <citation type="journal article" date="2017" name="Nature">
        <title>The sunflower genome provides insights into oil metabolism, flowering and Asterid evolution.</title>
        <authorList>
            <person name="Badouin H."/>
            <person name="Gouzy J."/>
            <person name="Grassa C.J."/>
            <person name="Murat F."/>
            <person name="Staton S.E."/>
            <person name="Cottret L."/>
            <person name="Lelandais-Briere C."/>
            <person name="Owens G.L."/>
            <person name="Carrere S."/>
            <person name="Mayjonade B."/>
            <person name="Legrand L."/>
            <person name="Gill N."/>
            <person name="Kane N.C."/>
            <person name="Bowers J.E."/>
            <person name="Hubner S."/>
            <person name="Bellec A."/>
            <person name="Berard A."/>
            <person name="Berges H."/>
            <person name="Blanchet N."/>
            <person name="Boniface M.C."/>
            <person name="Brunel D."/>
            <person name="Catrice O."/>
            <person name="Chaidir N."/>
            <person name="Claudel C."/>
            <person name="Donnadieu C."/>
            <person name="Faraut T."/>
            <person name="Fievet G."/>
            <person name="Helmstetter N."/>
            <person name="King M."/>
            <person name="Knapp S.J."/>
            <person name="Lai Z."/>
            <person name="Le Paslier M.C."/>
            <person name="Lippi Y."/>
            <person name="Lorenzon L."/>
            <person name="Mandel J.R."/>
            <person name="Marage G."/>
            <person name="Marchand G."/>
            <person name="Marquand E."/>
            <person name="Bret-Mestries E."/>
            <person name="Morien E."/>
            <person name="Nambeesan S."/>
            <person name="Nguyen T."/>
            <person name="Pegot-Espagnet P."/>
            <person name="Pouilly N."/>
            <person name="Raftis F."/>
            <person name="Sallet E."/>
            <person name="Schiex T."/>
            <person name="Thomas J."/>
            <person name="Vandecasteele C."/>
            <person name="Vares D."/>
            <person name="Vear F."/>
            <person name="Vautrin S."/>
            <person name="Crespi M."/>
            <person name="Mangin B."/>
            <person name="Burke J.M."/>
            <person name="Salse J."/>
            <person name="Munos S."/>
            <person name="Vincourt P."/>
            <person name="Rieseberg L.H."/>
            <person name="Langlade N.B."/>
        </authorList>
    </citation>
    <scope>NUCLEOTIDE SEQUENCE [LARGE SCALE GENOMIC DNA]</scope>
    <source>
        <strain evidence="2">cv. SF193</strain>
    </source>
</reference>
<proteinExistence type="predicted"/>
<organism evidence="1 2">
    <name type="scientific">Helianthus annuus</name>
    <name type="common">Common sunflower</name>
    <dbReference type="NCBI Taxonomy" id="4232"/>
    <lineage>
        <taxon>Eukaryota</taxon>
        <taxon>Viridiplantae</taxon>
        <taxon>Streptophyta</taxon>
        <taxon>Embryophyta</taxon>
        <taxon>Tracheophyta</taxon>
        <taxon>Spermatophyta</taxon>
        <taxon>Magnoliopsida</taxon>
        <taxon>eudicotyledons</taxon>
        <taxon>Gunneridae</taxon>
        <taxon>Pentapetalae</taxon>
        <taxon>asterids</taxon>
        <taxon>campanulids</taxon>
        <taxon>Asterales</taxon>
        <taxon>Asteraceae</taxon>
        <taxon>Asteroideae</taxon>
        <taxon>Heliantheae alliance</taxon>
        <taxon>Heliantheae</taxon>
        <taxon>Helianthus</taxon>
    </lineage>
</organism>
<protein>
    <submittedName>
        <fullName evidence="1">Uncharacterized protein</fullName>
    </submittedName>
</protein>
<dbReference type="InParanoid" id="A0A251UDV9"/>
<evidence type="ECO:0000313" key="2">
    <source>
        <dbReference type="Proteomes" id="UP000215914"/>
    </source>
</evidence>
<sequence length="88" mass="10395">MKSDLACERECIRGEDYRLVKLKIINFNSKLWWLKDAVLMLRVFFHLPYLHFQVDVFKFPLIFVNGSSEKVLIFSSSLCFLGDPVHLE</sequence>
<dbReference type="AlphaFoldDB" id="A0A251UDV9"/>
<name>A0A251UDV9_HELAN</name>
<accession>A0A251UDV9</accession>
<evidence type="ECO:0000313" key="1">
    <source>
        <dbReference type="EMBL" id="OTG20481.1"/>
    </source>
</evidence>